<keyword evidence="2" id="KW-1185">Reference proteome</keyword>
<organism evidence="1 2">
    <name type="scientific">Funneliformis geosporum</name>
    <dbReference type="NCBI Taxonomy" id="1117311"/>
    <lineage>
        <taxon>Eukaryota</taxon>
        <taxon>Fungi</taxon>
        <taxon>Fungi incertae sedis</taxon>
        <taxon>Mucoromycota</taxon>
        <taxon>Glomeromycotina</taxon>
        <taxon>Glomeromycetes</taxon>
        <taxon>Glomerales</taxon>
        <taxon>Glomeraceae</taxon>
        <taxon>Funneliformis</taxon>
    </lineage>
</organism>
<gene>
    <name evidence="1" type="ORF">FWILDA_LOCUS7267</name>
</gene>
<evidence type="ECO:0000313" key="2">
    <source>
        <dbReference type="Proteomes" id="UP001153678"/>
    </source>
</evidence>
<sequence length="127" mass="15037">MPIFINIYNIHSKKQFRRVIVKITNSLFYPQAKLSVYNGNTERVERACFEITLSELSNLRISLKSKYEAEIHLFEFIDADSRKEVNNTCFIRFTQIKLINECIHNYLAKIFIKISSKENNPQENVIF</sequence>
<evidence type="ECO:0000313" key="1">
    <source>
        <dbReference type="EMBL" id="CAI2175788.1"/>
    </source>
</evidence>
<dbReference type="EMBL" id="CAMKVN010001411">
    <property type="protein sequence ID" value="CAI2175788.1"/>
    <property type="molecule type" value="Genomic_DNA"/>
</dbReference>
<dbReference type="AlphaFoldDB" id="A0A9W4WZS4"/>
<reference evidence="1" key="1">
    <citation type="submission" date="2022-08" db="EMBL/GenBank/DDBJ databases">
        <authorList>
            <person name="Kallberg Y."/>
            <person name="Tangrot J."/>
            <person name="Rosling A."/>
        </authorList>
    </citation>
    <scope>NUCLEOTIDE SEQUENCE</scope>
    <source>
        <strain evidence="1">Wild A</strain>
    </source>
</reference>
<proteinExistence type="predicted"/>
<protein>
    <submittedName>
        <fullName evidence="1">2634_t:CDS:1</fullName>
    </submittedName>
</protein>
<name>A0A9W4WZS4_9GLOM</name>
<comment type="caution">
    <text evidence="1">The sequence shown here is derived from an EMBL/GenBank/DDBJ whole genome shotgun (WGS) entry which is preliminary data.</text>
</comment>
<accession>A0A9W4WZS4</accession>
<dbReference type="Proteomes" id="UP001153678">
    <property type="component" value="Unassembled WGS sequence"/>
</dbReference>